<gene>
    <name evidence="1" type="ORF">Dsin_018315</name>
</gene>
<sequence>MDAAAYDLLEEMAINNSHWGSKRQLPKKSPGVHKVDELTSVKAQLNALKKQMKKMGARPSQVQVASCEWCLGPHSSMECQVSNTFALGTPDQVTVGDR</sequence>
<protein>
    <submittedName>
        <fullName evidence="1">Uncharacterized protein</fullName>
    </submittedName>
</protein>
<reference evidence="1" key="1">
    <citation type="journal article" date="2023" name="Plant J.">
        <title>Genome sequences and population genomics provide insights into the demographic history, inbreeding, and mutation load of two 'living fossil' tree species of Dipteronia.</title>
        <authorList>
            <person name="Feng Y."/>
            <person name="Comes H.P."/>
            <person name="Chen J."/>
            <person name="Zhu S."/>
            <person name="Lu R."/>
            <person name="Zhang X."/>
            <person name="Li P."/>
            <person name="Qiu J."/>
            <person name="Olsen K.M."/>
            <person name="Qiu Y."/>
        </authorList>
    </citation>
    <scope>NUCLEOTIDE SEQUENCE</scope>
    <source>
        <strain evidence="1">NBL</strain>
    </source>
</reference>
<proteinExistence type="predicted"/>
<dbReference type="Proteomes" id="UP001281410">
    <property type="component" value="Unassembled WGS sequence"/>
</dbReference>
<name>A0AAE0E302_9ROSI</name>
<evidence type="ECO:0000313" key="1">
    <source>
        <dbReference type="EMBL" id="KAK3204269.1"/>
    </source>
</evidence>
<comment type="caution">
    <text evidence="1">The sequence shown here is derived from an EMBL/GenBank/DDBJ whole genome shotgun (WGS) entry which is preliminary data.</text>
</comment>
<dbReference type="AlphaFoldDB" id="A0AAE0E302"/>
<dbReference type="EMBL" id="JANJYJ010000006">
    <property type="protein sequence ID" value="KAK3204269.1"/>
    <property type="molecule type" value="Genomic_DNA"/>
</dbReference>
<organism evidence="1 2">
    <name type="scientific">Dipteronia sinensis</name>
    <dbReference type="NCBI Taxonomy" id="43782"/>
    <lineage>
        <taxon>Eukaryota</taxon>
        <taxon>Viridiplantae</taxon>
        <taxon>Streptophyta</taxon>
        <taxon>Embryophyta</taxon>
        <taxon>Tracheophyta</taxon>
        <taxon>Spermatophyta</taxon>
        <taxon>Magnoliopsida</taxon>
        <taxon>eudicotyledons</taxon>
        <taxon>Gunneridae</taxon>
        <taxon>Pentapetalae</taxon>
        <taxon>rosids</taxon>
        <taxon>malvids</taxon>
        <taxon>Sapindales</taxon>
        <taxon>Sapindaceae</taxon>
        <taxon>Hippocastanoideae</taxon>
        <taxon>Acereae</taxon>
        <taxon>Dipteronia</taxon>
    </lineage>
</organism>
<keyword evidence="2" id="KW-1185">Reference proteome</keyword>
<accession>A0AAE0E302</accession>
<evidence type="ECO:0000313" key="2">
    <source>
        <dbReference type="Proteomes" id="UP001281410"/>
    </source>
</evidence>